<dbReference type="KEGG" id="aoe:Clos_1169"/>
<accession>A8MF46</accession>
<protein>
    <submittedName>
        <fullName evidence="1">Uncharacterized protein</fullName>
    </submittedName>
</protein>
<sequence>MDKDLYDLKKIVYNLESGYFKGREIELLDHLIQTAQKMKNTYIEEEKSMYFNADIELEKISRETFLYKPVMTKNYYEGDYLERFGEIRTSDLKSCRLLEVHNQFWQAYEVQKGNIFASVPKDLASPDQIFKLESLGWDTVEVDVYEVKKSNLSKNEFAKYIQKAFKYNIVVLEVYSGSRMILSYDLK</sequence>
<reference evidence="2" key="1">
    <citation type="submission" date="2007-10" db="EMBL/GenBank/DDBJ databases">
        <title>Complete genome of Alkaliphilus oremlandii OhILAs.</title>
        <authorList>
            <person name="Copeland A."/>
            <person name="Lucas S."/>
            <person name="Lapidus A."/>
            <person name="Barry K."/>
            <person name="Detter J.C."/>
            <person name="Glavina del Rio T."/>
            <person name="Hammon N."/>
            <person name="Israni S."/>
            <person name="Dalin E."/>
            <person name="Tice H."/>
            <person name="Pitluck S."/>
            <person name="Chain P."/>
            <person name="Malfatti S."/>
            <person name="Shin M."/>
            <person name="Vergez L."/>
            <person name="Schmutz J."/>
            <person name="Larimer F."/>
            <person name="Land M."/>
            <person name="Hauser L."/>
            <person name="Kyrpides N."/>
            <person name="Mikhailova N."/>
            <person name="Stolz J.F."/>
            <person name="Dawson A."/>
            <person name="Fisher E."/>
            <person name="Crable B."/>
            <person name="Perera E."/>
            <person name="Lisak J."/>
            <person name="Ranganathan M."/>
            <person name="Basu P."/>
            <person name="Richardson P."/>
        </authorList>
    </citation>
    <scope>NUCLEOTIDE SEQUENCE [LARGE SCALE GENOMIC DNA]</scope>
    <source>
        <strain evidence="2">OhILAs</strain>
    </source>
</reference>
<name>A8MF46_ALKOO</name>
<dbReference type="RefSeq" id="WP_012159027.1">
    <property type="nucleotide sequence ID" value="NC_009922.1"/>
</dbReference>
<dbReference type="HOGENOM" id="CLU_1444856_0_0_9"/>
<gene>
    <name evidence="1" type="ordered locus">Clos_1169</name>
</gene>
<dbReference type="AlphaFoldDB" id="A8MF46"/>
<dbReference type="eggNOG" id="ENOG502ZW56">
    <property type="taxonomic scope" value="Bacteria"/>
</dbReference>
<keyword evidence="2" id="KW-1185">Reference proteome</keyword>
<organism evidence="1 2">
    <name type="scientific">Alkaliphilus oremlandii (strain OhILAs)</name>
    <name type="common">Clostridium oremlandii (strain OhILAs)</name>
    <dbReference type="NCBI Taxonomy" id="350688"/>
    <lineage>
        <taxon>Bacteria</taxon>
        <taxon>Bacillati</taxon>
        <taxon>Bacillota</taxon>
        <taxon>Clostridia</taxon>
        <taxon>Peptostreptococcales</taxon>
        <taxon>Natronincolaceae</taxon>
        <taxon>Alkaliphilus</taxon>
    </lineage>
</organism>
<evidence type="ECO:0000313" key="1">
    <source>
        <dbReference type="EMBL" id="ABW18715.1"/>
    </source>
</evidence>
<dbReference type="Proteomes" id="UP000000269">
    <property type="component" value="Chromosome"/>
</dbReference>
<dbReference type="OrthoDB" id="1954697at2"/>
<proteinExistence type="predicted"/>
<dbReference type="EMBL" id="CP000853">
    <property type="protein sequence ID" value="ABW18715.1"/>
    <property type="molecule type" value="Genomic_DNA"/>
</dbReference>
<evidence type="ECO:0000313" key="2">
    <source>
        <dbReference type="Proteomes" id="UP000000269"/>
    </source>
</evidence>